<name>A0A3E2NDB6_9FIRM</name>
<dbReference type="EMBL" id="QOHO01000030">
    <property type="protein sequence ID" value="RFZ78881.1"/>
    <property type="molecule type" value="Genomic_DNA"/>
</dbReference>
<evidence type="ECO:0000313" key="3">
    <source>
        <dbReference type="Proteomes" id="UP000260680"/>
    </source>
</evidence>
<comment type="caution">
    <text evidence="2">The sequence shown here is derived from an EMBL/GenBank/DDBJ whole genome shotgun (WGS) entry which is preliminary data.</text>
</comment>
<dbReference type="AlphaFoldDB" id="A0A3E2NDB6"/>
<protein>
    <submittedName>
        <fullName evidence="2">Uncharacterized protein</fullName>
    </submittedName>
</protein>
<evidence type="ECO:0000256" key="1">
    <source>
        <dbReference type="SAM" id="Phobius"/>
    </source>
</evidence>
<proteinExistence type="predicted"/>
<organism evidence="2 3">
    <name type="scientific">Lacrimispora amygdalina</name>
    <dbReference type="NCBI Taxonomy" id="253257"/>
    <lineage>
        <taxon>Bacteria</taxon>
        <taxon>Bacillati</taxon>
        <taxon>Bacillota</taxon>
        <taxon>Clostridia</taxon>
        <taxon>Lachnospirales</taxon>
        <taxon>Lachnospiraceae</taxon>
        <taxon>Lacrimispora</taxon>
    </lineage>
</organism>
<accession>A0A3E2NDB6</accession>
<sequence>MSLSYAGKYRAASDSPAMLCACWRKISGFLAKAYVSIFLNFAILIVLKYLSYFILCIIAFPRDEKGSFFILFFSLFLSRMPYLTTN</sequence>
<reference evidence="2 3" key="1">
    <citation type="submission" date="2018-07" db="EMBL/GenBank/DDBJ databases">
        <title>New species, Clostridium PI-S10-A1B.</title>
        <authorList>
            <person name="Krishna G."/>
            <person name="Summeta K."/>
            <person name="Shikha S."/>
            <person name="Prabhu P.B."/>
            <person name="Suresh K."/>
        </authorList>
    </citation>
    <scope>NUCLEOTIDE SEQUENCE [LARGE SCALE GENOMIC DNA]</scope>
    <source>
        <strain evidence="2 3">PI-S10-A1B</strain>
    </source>
</reference>
<feature type="transmembrane region" description="Helical" evidence="1">
    <location>
        <begin position="33"/>
        <end position="60"/>
    </location>
</feature>
<evidence type="ECO:0000313" key="2">
    <source>
        <dbReference type="EMBL" id="RFZ78881.1"/>
    </source>
</evidence>
<keyword evidence="1" id="KW-0472">Membrane</keyword>
<feature type="transmembrane region" description="Helical" evidence="1">
    <location>
        <begin position="66"/>
        <end position="84"/>
    </location>
</feature>
<keyword evidence="1" id="KW-1133">Transmembrane helix</keyword>
<gene>
    <name evidence="2" type="ORF">DS742_11005</name>
</gene>
<keyword evidence="1" id="KW-0812">Transmembrane</keyword>
<dbReference type="Proteomes" id="UP000260680">
    <property type="component" value="Unassembled WGS sequence"/>
</dbReference>